<gene>
    <name evidence="2" type="ORF">BN000_02742</name>
</gene>
<keyword evidence="1" id="KW-0732">Signal</keyword>
<organism evidence="2 3">
    <name type="scientific">Mycobacterium europaeum</name>
    <dbReference type="NCBI Taxonomy" id="761804"/>
    <lineage>
        <taxon>Bacteria</taxon>
        <taxon>Bacillati</taxon>
        <taxon>Actinomycetota</taxon>
        <taxon>Actinomycetes</taxon>
        <taxon>Mycobacteriales</taxon>
        <taxon>Mycobacteriaceae</taxon>
        <taxon>Mycobacterium</taxon>
        <taxon>Mycobacterium simiae complex</taxon>
    </lineage>
</organism>
<feature type="signal peptide" evidence="1">
    <location>
        <begin position="1"/>
        <end position="27"/>
    </location>
</feature>
<evidence type="ECO:0000313" key="2">
    <source>
        <dbReference type="EMBL" id="CQD12862.1"/>
    </source>
</evidence>
<dbReference type="EMBL" id="CTEC01000001">
    <property type="protein sequence ID" value="CQD12862.1"/>
    <property type="molecule type" value="Genomic_DNA"/>
</dbReference>
<sequence precursor="true">MSTRSMRRAAMCAVPLAAAAALAGAPAAISDPPAPACQSGFVWRAARPGDAVCVTPETRDKTAQQNAAAANNVQPGDGNVCKPGFVWRNAYSGDAVCVTPDVRDQAAADNVAAASRAVTAGGPCQKWRGVTDELILAEDNGYKVFAYPSLTGQASFEGHGGPEVKGNIITPGGMKGDSFGFTVNWSNGWQSMYTGHIYPDGSARGSYEDFGPPDAGVHRGNWDSVGKFVCDQ</sequence>
<dbReference type="InterPro" id="IPR006311">
    <property type="entry name" value="TAT_signal"/>
</dbReference>
<keyword evidence="3" id="KW-1185">Reference proteome</keyword>
<evidence type="ECO:0000256" key="1">
    <source>
        <dbReference type="SAM" id="SignalP"/>
    </source>
</evidence>
<evidence type="ECO:0008006" key="4">
    <source>
        <dbReference type="Google" id="ProtNLM"/>
    </source>
</evidence>
<reference evidence="3" key="1">
    <citation type="submission" date="2015-03" db="EMBL/GenBank/DDBJ databases">
        <authorList>
            <person name="Urmite Genomes"/>
        </authorList>
    </citation>
    <scope>NUCLEOTIDE SEQUENCE [LARGE SCALE GENOMIC DNA]</scope>
    <source>
        <strain evidence="3">CSUR P1344</strain>
    </source>
</reference>
<dbReference type="Proteomes" id="UP000199601">
    <property type="component" value="Unassembled WGS sequence"/>
</dbReference>
<proteinExistence type="predicted"/>
<name>A0A0U1DCV7_9MYCO</name>
<evidence type="ECO:0000313" key="3">
    <source>
        <dbReference type="Proteomes" id="UP000199601"/>
    </source>
</evidence>
<protein>
    <recommendedName>
        <fullName evidence="4">Secreted protein</fullName>
    </recommendedName>
</protein>
<dbReference type="PROSITE" id="PS51318">
    <property type="entry name" value="TAT"/>
    <property type="match status" value="1"/>
</dbReference>
<feature type="chain" id="PRO_5006707943" description="Secreted protein" evidence="1">
    <location>
        <begin position="28"/>
        <end position="232"/>
    </location>
</feature>
<dbReference type="AlphaFoldDB" id="A0A0U1DCV7"/>
<accession>A0A0U1DCV7</accession>